<comment type="caution">
    <text evidence="1">The sequence shown here is derived from an EMBL/GenBank/DDBJ whole genome shotgun (WGS) entry which is preliminary data.</text>
</comment>
<dbReference type="InterPro" id="IPR025213">
    <property type="entry name" value="Sim4_Fta2"/>
</dbReference>
<dbReference type="Pfam" id="PF13095">
    <property type="entry name" value="FTA2"/>
    <property type="match status" value="1"/>
</dbReference>
<dbReference type="AlphaFoldDB" id="A0AAV9HWA4"/>
<dbReference type="EMBL" id="MU864946">
    <property type="protein sequence ID" value="KAK4464603.1"/>
    <property type="molecule type" value="Genomic_DNA"/>
</dbReference>
<organism evidence="1 2">
    <name type="scientific">Cladorrhinum samala</name>
    <dbReference type="NCBI Taxonomy" id="585594"/>
    <lineage>
        <taxon>Eukaryota</taxon>
        <taxon>Fungi</taxon>
        <taxon>Dikarya</taxon>
        <taxon>Ascomycota</taxon>
        <taxon>Pezizomycotina</taxon>
        <taxon>Sordariomycetes</taxon>
        <taxon>Sordariomycetidae</taxon>
        <taxon>Sordariales</taxon>
        <taxon>Podosporaceae</taxon>
        <taxon>Cladorrhinum</taxon>
    </lineage>
</organism>
<protein>
    <submittedName>
        <fullName evidence="1">Uncharacterized protein</fullName>
    </submittedName>
</protein>
<reference evidence="1" key="2">
    <citation type="submission" date="2023-06" db="EMBL/GenBank/DDBJ databases">
        <authorList>
            <consortium name="Lawrence Berkeley National Laboratory"/>
            <person name="Mondo S.J."/>
            <person name="Hensen N."/>
            <person name="Bonometti L."/>
            <person name="Westerberg I."/>
            <person name="Brannstrom I.O."/>
            <person name="Guillou S."/>
            <person name="Cros-Aarteil S."/>
            <person name="Calhoun S."/>
            <person name="Haridas S."/>
            <person name="Kuo A."/>
            <person name="Pangilinan J."/>
            <person name="Riley R."/>
            <person name="Labutti K."/>
            <person name="Andreopoulos B."/>
            <person name="Lipzen A."/>
            <person name="Chen C."/>
            <person name="Yanf M."/>
            <person name="Daum C."/>
            <person name="Ng V."/>
            <person name="Clum A."/>
            <person name="Steindorff A."/>
            <person name="Ohm R."/>
            <person name="Martin F."/>
            <person name="Silar P."/>
            <person name="Natvig D."/>
            <person name="Lalanne C."/>
            <person name="Gautier V."/>
            <person name="Ament-Velasquez S.L."/>
            <person name="Kruys A."/>
            <person name="Hutchinson M.I."/>
            <person name="Powell A.J."/>
            <person name="Barry K."/>
            <person name="Miller A.N."/>
            <person name="Grigoriev I.V."/>
            <person name="Debuchy R."/>
            <person name="Gladieux P."/>
            <person name="Thoren M.H."/>
            <person name="Johannesson H."/>
        </authorList>
    </citation>
    <scope>NUCLEOTIDE SEQUENCE</scope>
    <source>
        <strain evidence="1">PSN324</strain>
    </source>
</reference>
<keyword evidence="2" id="KW-1185">Reference proteome</keyword>
<gene>
    <name evidence="1" type="ORF">QBC42DRAFT_318114</name>
</gene>
<sequence length="106" mass="12235">MWSRSKSDRGQPLKAMVKELVAGENGQDCLGFKPEHVPQMWEDLKSLHTLGIPVGDINFRNYLDGKLVDFGQAWTMFHPCFDQMPPKRLREERRAGMMDLNKLCVD</sequence>
<proteinExistence type="predicted"/>
<dbReference type="Proteomes" id="UP001321749">
    <property type="component" value="Unassembled WGS sequence"/>
</dbReference>
<accession>A0AAV9HWA4</accession>
<evidence type="ECO:0000313" key="1">
    <source>
        <dbReference type="EMBL" id="KAK4464603.1"/>
    </source>
</evidence>
<evidence type="ECO:0000313" key="2">
    <source>
        <dbReference type="Proteomes" id="UP001321749"/>
    </source>
</evidence>
<name>A0AAV9HWA4_9PEZI</name>
<reference evidence="1" key="1">
    <citation type="journal article" date="2023" name="Mol. Phylogenet. Evol.">
        <title>Genome-scale phylogeny and comparative genomics of the fungal order Sordariales.</title>
        <authorList>
            <person name="Hensen N."/>
            <person name="Bonometti L."/>
            <person name="Westerberg I."/>
            <person name="Brannstrom I.O."/>
            <person name="Guillou S."/>
            <person name="Cros-Aarteil S."/>
            <person name="Calhoun S."/>
            <person name="Haridas S."/>
            <person name="Kuo A."/>
            <person name="Mondo S."/>
            <person name="Pangilinan J."/>
            <person name="Riley R."/>
            <person name="LaButti K."/>
            <person name="Andreopoulos B."/>
            <person name="Lipzen A."/>
            <person name="Chen C."/>
            <person name="Yan M."/>
            <person name="Daum C."/>
            <person name="Ng V."/>
            <person name="Clum A."/>
            <person name="Steindorff A."/>
            <person name="Ohm R.A."/>
            <person name="Martin F."/>
            <person name="Silar P."/>
            <person name="Natvig D.O."/>
            <person name="Lalanne C."/>
            <person name="Gautier V."/>
            <person name="Ament-Velasquez S.L."/>
            <person name="Kruys A."/>
            <person name="Hutchinson M.I."/>
            <person name="Powell A.J."/>
            <person name="Barry K."/>
            <person name="Miller A.N."/>
            <person name="Grigoriev I.V."/>
            <person name="Debuchy R."/>
            <person name="Gladieux P."/>
            <person name="Hiltunen Thoren M."/>
            <person name="Johannesson H."/>
        </authorList>
    </citation>
    <scope>NUCLEOTIDE SEQUENCE</scope>
    <source>
        <strain evidence="1">PSN324</strain>
    </source>
</reference>